<dbReference type="Pfam" id="PF03203">
    <property type="entry name" value="MerC"/>
    <property type="match status" value="1"/>
</dbReference>
<keyword evidence="1" id="KW-0472">Membrane</keyword>
<dbReference type="AlphaFoldDB" id="A0A7X1FPI5"/>
<evidence type="ECO:0000256" key="1">
    <source>
        <dbReference type="SAM" id="Phobius"/>
    </source>
</evidence>
<accession>A0A7X1FPI5</accession>
<dbReference type="GO" id="GO:0016020">
    <property type="term" value="C:membrane"/>
    <property type="evidence" value="ECO:0007669"/>
    <property type="project" value="InterPro"/>
</dbReference>
<feature type="transmembrane region" description="Helical" evidence="1">
    <location>
        <begin position="101"/>
        <end position="119"/>
    </location>
</feature>
<feature type="transmembrane region" description="Helical" evidence="1">
    <location>
        <begin position="75"/>
        <end position="95"/>
    </location>
</feature>
<feature type="transmembrane region" description="Helical" evidence="1">
    <location>
        <begin position="52"/>
        <end position="70"/>
    </location>
</feature>
<keyword evidence="1" id="KW-1133">Transmembrane helix</keyword>
<feature type="transmembrane region" description="Helical" evidence="1">
    <location>
        <begin position="12"/>
        <end position="40"/>
    </location>
</feature>
<evidence type="ECO:0000313" key="3">
    <source>
        <dbReference type="Proteomes" id="UP000566813"/>
    </source>
</evidence>
<name>A0A7X1FPI5_9SPHN</name>
<protein>
    <submittedName>
        <fullName evidence="2">MerC domain-containing protein</fullName>
    </submittedName>
</protein>
<dbReference type="Proteomes" id="UP000566813">
    <property type="component" value="Unassembled WGS sequence"/>
</dbReference>
<dbReference type="RefSeq" id="WP_185662813.1">
    <property type="nucleotide sequence ID" value="NZ_JACLAW010000002.1"/>
</dbReference>
<reference evidence="2 3" key="1">
    <citation type="submission" date="2020-08" db="EMBL/GenBank/DDBJ databases">
        <title>The genome sequence of type strain Novosphingobium flavum NBRC 111647.</title>
        <authorList>
            <person name="Liu Y."/>
        </authorList>
    </citation>
    <scope>NUCLEOTIDE SEQUENCE [LARGE SCALE GENOMIC DNA]</scope>
    <source>
        <strain evidence="2 3">NBRC 111647</strain>
    </source>
</reference>
<gene>
    <name evidence="2" type="ORF">H7F51_03470</name>
</gene>
<dbReference type="GO" id="GO:0015097">
    <property type="term" value="F:mercury ion transmembrane transporter activity"/>
    <property type="evidence" value="ECO:0007669"/>
    <property type="project" value="InterPro"/>
</dbReference>
<dbReference type="EMBL" id="JACLAW010000002">
    <property type="protein sequence ID" value="MBC2664576.1"/>
    <property type="molecule type" value="Genomic_DNA"/>
</dbReference>
<dbReference type="InterPro" id="IPR004891">
    <property type="entry name" value="Mercury-R_MerC"/>
</dbReference>
<sequence length="123" mass="12430">MRDALLSIRDRLDGFGVLLSGLCAVHCLLGLVLVTVLGLGGGALLSPSIHEVGLALAIAVGVVTLGLSAWRHGHLVPALIGAAGIALMALALVVGHGPLEAFLTIPGVGLVAFAHIRNLRHAC</sequence>
<keyword evidence="1" id="KW-0812">Transmembrane</keyword>
<comment type="caution">
    <text evidence="2">The sequence shown here is derived from an EMBL/GenBank/DDBJ whole genome shotgun (WGS) entry which is preliminary data.</text>
</comment>
<keyword evidence="3" id="KW-1185">Reference proteome</keyword>
<proteinExistence type="predicted"/>
<evidence type="ECO:0000313" key="2">
    <source>
        <dbReference type="EMBL" id="MBC2664576.1"/>
    </source>
</evidence>
<organism evidence="2 3">
    <name type="scientific">Novosphingobium flavum</name>
    <dbReference type="NCBI Taxonomy" id="1778672"/>
    <lineage>
        <taxon>Bacteria</taxon>
        <taxon>Pseudomonadati</taxon>
        <taxon>Pseudomonadota</taxon>
        <taxon>Alphaproteobacteria</taxon>
        <taxon>Sphingomonadales</taxon>
        <taxon>Sphingomonadaceae</taxon>
        <taxon>Novosphingobium</taxon>
    </lineage>
</organism>